<gene>
    <name evidence="1" type="ORF">BDN72DRAFT_830563</name>
</gene>
<accession>A0ACD3BH91</accession>
<keyword evidence="2" id="KW-1185">Reference proteome</keyword>
<name>A0ACD3BH91_9AGAR</name>
<dbReference type="EMBL" id="ML208259">
    <property type="protein sequence ID" value="TFK77403.1"/>
    <property type="molecule type" value="Genomic_DNA"/>
</dbReference>
<organism evidence="1 2">
    <name type="scientific">Pluteus cervinus</name>
    <dbReference type="NCBI Taxonomy" id="181527"/>
    <lineage>
        <taxon>Eukaryota</taxon>
        <taxon>Fungi</taxon>
        <taxon>Dikarya</taxon>
        <taxon>Basidiomycota</taxon>
        <taxon>Agaricomycotina</taxon>
        <taxon>Agaricomycetes</taxon>
        <taxon>Agaricomycetidae</taxon>
        <taxon>Agaricales</taxon>
        <taxon>Pluteineae</taxon>
        <taxon>Pluteaceae</taxon>
        <taxon>Pluteus</taxon>
    </lineage>
</organism>
<evidence type="ECO:0000313" key="1">
    <source>
        <dbReference type="EMBL" id="TFK77403.1"/>
    </source>
</evidence>
<protein>
    <submittedName>
        <fullName evidence="1">Copper homeostasis protein cutC</fullName>
    </submittedName>
</protein>
<reference evidence="1 2" key="1">
    <citation type="journal article" date="2019" name="Nat. Ecol. Evol.">
        <title>Megaphylogeny resolves global patterns of mushroom evolution.</title>
        <authorList>
            <person name="Varga T."/>
            <person name="Krizsan K."/>
            <person name="Foldi C."/>
            <person name="Dima B."/>
            <person name="Sanchez-Garcia M."/>
            <person name="Sanchez-Ramirez S."/>
            <person name="Szollosi G.J."/>
            <person name="Szarkandi J.G."/>
            <person name="Papp V."/>
            <person name="Albert L."/>
            <person name="Andreopoulos W."/>
            <person name="Angelini C."/>
            <person name="Antonin V."/>
            <person name="Barry K.W."/>
            <person name="Bougher N.L."/>
            <person name="Buchanan P."/>
            <person name="Buyck B."/>
            <person name="Bense V."/>
            <person name="Catcheside P."/>
            <person name="Chovatia M."/>
            <person name="Cooper J."/>
            <person name="Damon W."/>
            <person name="Desjardin D."/>
            <person name="Finy P."/>
            <person name="Geml J."/>
            <person name="Haridas S."/>
            <person name="Hughes K."/>
            <person name="Justo A."/>
            <person name="Karasinski D."/>
            <person name="Kautmanova I."/>
            <person name="Kiss B."/>
            <person name="Kocsube S."/>
            <person name="Kotiranta H."/>
            <person name="LaButti K.M."/>
            <person name="Lechner B.E."/>
            <person name="Liimatainen K."/>
            <person name="Lipzen A."/>
            <person name="Lukacs Z."/>
            <person name="Mihaltcheva S."/>
            <person name="Morgado L.N."/>
            <person name="Niskanen T."/>
            <person name="Noordeloos M.E."/>
            <person name="Ohm R.A."/>
            <person name="Ortiz-Santana B."/>
            <person name="Ovrebo C."/>
            <person name="Racz N."/>
            <person name="Riley R."/>
            <person name="Savchenko A."/>
            <person name="Shiryaev A."/>
            <person name="Soop K."/>
            <person name="Spirin V."/>
            <person name="Szebenyi C."/>
            <person name="Tomsovsky M."/>
            <person name="Tulloss R.E."/>
            <person name="Uehling J."/>
            <person name="Grigoriev I.V."/>
            <person name="Vagvolgyi C."/>
            <person name="Papp T."/>
            <person name="Martin F.M."/>
            <person name="Miettinen O."/>
            <person name="Hibbett D.S."/>
            <person name="Nagy L.G."/>
        </authorList>
    </citation>
    <scope>NUCLEOTIDE SEQUENCE [LARGE SCALE GENOMIC DNA]</scope>
    <source>
        <strain evidence="1 2">NL-1719</strain>
    </source>
</reference>
<sequence>MIRPRTGDFKYTDEEIDVMIEDIKVCKEYGVRGVVFGLLTRDGRVDVEKAKRIVDEALPLEICFHRAFDMTSDPLEALRDIMDIGGFSRILTSGQARSVPEALITLEALYTTVYQLVDGEPWTLTILPGSGINPETIRPILDALLPCGLQEIHLSGGAWEDGGMKYRPEGMGMGVGGQGEWGIWKTDENKIRRVRAIADEIYEELSAGPASPQDAGRSILG</sequence>
<evidence type="ECO:0000313" key="2">
    <source>
        <dbReference type="Proteomes" id="UP000308600"/>
    </source>
</evidence>
<dbReference type="Proteomes" id="UP000308600">
    <property type="component" value="Unassembled WGS sequence"/>
</dbReference>
<proteinExistence type="predicted"/>